<sequence length="217" mass="23052">MRLYPASATARTRTATRDLVIVALLIVFAWTGMKVHDGILELTSVGRSIQDSGRAISATTRNTASAVDGAFADAGSAVNGIPLVGEQLGGTLRQAPAGATSALRSTGDEQGGRIVRLGVEQVEKTETASNWAGWLVFGLPSLVLLVWFLPGRVRLVRAMHTAHRTLTDAPEHILAARAAYNLDYATLRRYTKDPFGDLAAGRHAALIKALRAESGLP</sequence>
<feature type="transmembrane region" description="Helical" evidence="1">
    <location>
        <begin position="131"/>
        <end position="149"/>
    </location>
</feature>
<keyword evidence="1" id="KW-0472">Membrane</keyword>
<keyword evidence="1" id="KW-0812">Transmembrane</keyword>
<proteinExistence type="predicted"/>
<dbReference type="RefSeq" id="WP_270027143.1">
    <property type="nucleotide sequence ID" value="NZ_JAPDDP010000040.1"/>
</dbReference>
<evidence type="ECO:0000313" key="2">
    <source>
        <dbReference type="EMBL" id="MDA0182762.1"/>
    </source>
</evidence>
<name>A0A9X3SGT1_9ACTN</name>
<gene>
    <name evidence="2" type="ORF">OJ997_20790</name>
</gene>
<evidence type="ECO:0000256" key="1">
    <source>
        <dbReference type="SAM" id="Phobius"/>
    </source>
</evidence>
<keyword evidence="1" id="KW-1133">Transmembrane helix</keyword>
<protein>
    <submittedName>
        <fullName evidence="2">Uncharacterized protein</fullName>
    </submittedName>
</protein>
<dbReference type="Proteomes" id="UP001147653">
    <property type="component" value="Unassembled WGS sequence"/>
</dbReference>
<dbReference type="EMBL" id="JAPDDP010000040">
    <property type="protein sequence ID" value="MDA0182762.1"/>
    <property type="molecule type" value="Genomic_DNA"/>
</dbReference>
<evidence type="ECO:0000313" key="3">
    <source>
        <dbReference type="Proteomes" id="UP001147653"/>
    </source>
</evidence>
<reference evidence="2" key="1">
    <citation type="submission" date="2022-10" db="EMBL/GenBank/DDBJ databases">
        <title>The WGS of Solirubrobacter phytolaccae KCTC 29190.</title>
        <authorList>
            <person name="Jiang Z."/>
        </authorList>
    </citation>
    <scope>NUCLEOTIDE SEQUENCE</scope>
    <source>
        <strain evidence="2">KCTC 29190</strain>
    </source>
</reference>
<organism evidence="2 3">
    <name type="scientific">Solirubrobacter phytolaccae</name>
    <dbReference type="NCBI Taxonomy" id="1404360"/>
    <lineage>
        <taxon>Bacteria</taxon>
        <taxon>Bacillati</taxon>
        <taxon>Actinomycetota</taxon>
        <taxon>Thermoleophilia</taxon>
        <taxon>Solirubrobacterales</taxon>
        <taxon>Solirubrobacteraceae</taxon>
        <taxon>Solirubrobacter</taxon>
    </lineage>
</organism>
<keyword evidence="3" id="KW-1185">Reference proteome</keyword>
<dbReference type="AlphaFoldDB" id="A0A9X3SGT1"/>
<accession>A0A9X3SGT1</accession>
<comment type="caution">
    <text evidence="2">The sequence shown here is derived from an EMBL/GenBank/DDBJ whole genome shotgun (WGS) entry which is preliminary data.</text>
</comment>
<feature type="transmembrane region" description="Helical" evidence="1">
    <location>
        <begin position="15"/>
        <end position="33"/>
    </location>
</feature>